<evidence type="ECO:0000313" key="1">
    <source>
        <dbReference type="EMBL" id="CAG8716279.1"/>
    </source>
</evidence>
<dbReference type="Proteomes" id="UP000789525">
    <property type="component" value="Unassembled WGS sequence"/>
</dbReference>
<comment type="caution">
    <text evidence="1">The sequence shown here is derived from an EMBL/GenBank/DDBJ whole genome shotgun (WGS) entry which is preliminary data.</text>
</comment>
<keyword evidence="2" id="KW-1185">Reference proteome</keyword>
<protein>
    <submittedName>
        <fullName evidence="1">13652_t:CDS:1</fullName>
    </submittedName>
</protein>
<reference evidence="1" key="1">
    <citation type="submission" date="2021-06" db="EMBL/GenBank/DDBJ databases">
        <authorList>
            <person name="Kallberg Y."/>
            <person name="Tangrot J."/>
            <person name="Rosling A."/>
        </authorList>
    </citation>
    <scope>NUCLEOTIDE SEQUENCE</scope>
    <source>
        <strain evidence="1">CL356</strain>
    </source>
</reference>
<feature type="non-terminal residue" evidence="1">
    <location>
        <position position="1"/>
    </location>
</feature>
<dbReference type="EMBL" id="CAJVPT010037041">
    <property type="protein sequence ID" value="CAG8716279.1"/>
    <property type="molecule type" value="Genomic_DNA"/>
</dbReference>
<gene>
    <name evidence="1" type="ORF">ACOLOM_LOCUS10914</name>
</gene>
<organism evidence="1 2">
    <name type="scientific">Acaulospora colombiana</name>
    <dbReference type="NCBI Taxonomy" id="27376"/>
    <lineage>
        <taxon>Eukaryota</taxon>
        <taxon>Fungi</taxon>
        <taxon>Fungi incertae sedis</taxon>
        <taxon>Mucoromycota</taxon>
        <taxon>Glomeromycotina</taxon>
        <taxon>Glomeromycetes</taxon>
        <taxon>Diversisporales</taxon>
        <taxon>Acaulosporaceae</taxon>
        <taxon>Acaulospora</taxon>
    </lineage>
</organism>
<evidence type="ECO:0000313" key="2">
    <source>
        <dbReference type="Proteomes" id="UP000789525"/>
    </source>
</evidence>
<accession>A0ACA9PQB2</accession>
<sequence>KKRAKQNDSAGSCIEKGDTVTSVDLETVEVTLVNLNPFKPIWVPHDLTFLIDATQKYRMWNGNTAAIHFCICLDVSNAYSYRGSTSSTAVQYRILSTLTPVALLLPTLHLDRFTHNYGSDDLNGHLERKGLERRGRKNRARNECKETSHRCLEEWTPQDKNRCFEEIMPQQNCTSICNTNCFFITTHSSCSIVDGHKLWRASCAVGAAGAFGPNHVLRDSLPVVPFALSQYEDEELLWIMAYPLENETDPRRLAREVIRAMMGTT</sequence>
<proteinExistence type="predicted"/>
<name>A0ACA9PQB2_9GLOM</name>